<dbReference type="Proteomes" id="UP000436989">
    <property type="component" value="Unassembled WGS sequence"/>
</dbReference>
<evidence type="ECO:0000259" key="2">
    <source>
        <dbReference type="Pfam" id="PF00535"/>
    </source>
</evidence>
<protein>
    <submittedName>
        <fullName evidence="3">Glycosyltransferase</fullName>
    </submittedName>
</protein>
<feature type="compositionally biased region" description="Low complexity" evidence="1">
    <location>
        <begin position="50"/>
        <end position="61"/>
    </location>
</feature>
<dbReference type="InterPro" id="IPR001173">
    <property type="entry name" value="Glyco_trans_2-like"/>
</dbReference>
<evidence type="ECO:0000313" key="4">
    <source>
        <dbReference type="Proteomes" id="UP000436989"/>
    </source>
</evidence>
<accession>A0A6N8GMN6</accession>
<organism evidence="3 4">
    <name type="scientific">Kocuria sediminis</name>
    <dbReference type="NCBI Taxonomy" id="1038857"/>
    <lineage>
        <taxon>Bacteria</taxon>
        <taxon>Bacillati</taxon>
        <taxon>Actinomycetota</taxon>
        <taxon>Actinomycetes</taxon>
        <taxon>Micrococcales</taxon>
        <taxon>Micrococcaceae</taxon>
        <taxon>Kocuria</taxon>
    </lineage>
</organism>
<dbReference type="InterPro" id="IPR029044">
    <property type="entry name" value="Nucleotide-diphossugar_trans"/>
</dbReference>
<gene>
    <name evidence="3" type="ORF">GMA12_12915</name>
</gene>
<dbReference type="GO" id="GO:0016740">
    <property type="term" value="F:transferase activity"/>
    <property type="evidence" value="ECO:0007669"/>
    <property type="project" value="UniProtKB-KW"/>
</dbReference>
<dbReference type="Gene3D" id="3.90.550.10">
    <property type="entry name" value="Spore Coat Polysaccharide Biosynthesis Protein SpsA, Chain A"/>
    <property type="match status" value="1"/>
</dbReference>
<feature type="compositionally biased region" description="Basic residues" evidence="1">
    <location>
        <begin position="19"/>
        <end position="29"/>
    </location>
</feature>
<dbReference type="EMBL" id="WOGU01000010">
    <property type="protein sequence ID" value="MUN64029.1"/>
    <property type="molecule type" value="Genomic_DNA"/>
</dbReference>
<comment type="caution">
    <text evidence="3">The sequence shown here is derived from an EMBL/GenBank/DDBJ whole genome shotgun (WGS) entry which is preliminary data.</text>
</comment>
<feature type="compositionally biased region" description="Basic residues" evidence="1">
    <location>
        <begin position="38"/>
        <end position="49"/>
    </location>
</feature>
<dbReference type="Pfam" id="PF00535">
    <property type="entry name" value="Glycos_transf_2"/>
    <property type="match status" value="1"/>
</dbReference>
<name>A0A6N8GMN6_9MICC</name>
<keyword evidence="4" id="KW-1185">Reference proteome</keyword>
<evidence type="ECO:0000256" key="1">
    <source>
        <dbReference type="SAM" id="MobiDB-lite"/>
    </source>
</evidence>
<evidence type="ECO:0000313" key="3">
    <source>
        <dbReference type="EMBL" id="MUN64029.1"/>
    </source>
</evidence>
<reference evidence="3 4" key="1">
    <citation type="submission" date="2019-12" db="EMBL/GenBank/DDBJ databases">
        <authorList>
            <person name="Shi Y."/>
        </authorList>
    </citation>
    <scope>NUCLEOTIDE SEQUENCE [LARGE SCALE GENOMIC DNA]</scope>
    <source>
        <strain evidence="3 4">JCM 17929</strain>
    </source>
</reference>
<dbReference type="SUPFAM" id="SSF53448">
    <property type="entry name" value="Nucleotide-diphospho-sugar transferases"/>
    <property type="match status" value="1"/>
</dbReference>
<feature type="region of interest" description="Disordered" evidence="1">
    <location>
        <begin position="1"/>
        <end position="73"/>
    </location>
</feature>
<feature type="compositionally biased region" description="Low complexity" evidence="1">
    <location>
        <begin position="1"/>
        <end position="18"/>
    </location>
</feature>
<proteinExistence type="predicted"/>
<sequence length="442" mass="46733">MGEVPGGAAARRGAGPARRTARAAGRRPRGQPLDAGRGRPRPAPGRRRPGAALRAGLPGLSRGPGRGSGRARSCTLSCVSSPPTPLVDVIIPVHTAARPVDRAVGAVLAGGLPVGGHGGARLTVVCHNVDTALIRDRLAAEHRPLVDLVECVDGTRNPAAPRNLGLERSSARYVSFVDSDDTIAPGALAAWTAVAERHGSAAVLPRLVHGGGGVLRTPVPRPFRRADLDPVKDRLAYRTTSLGLLRREVLAERGLRFQGQYATGEDLGLTARAWFGGGRLDLAPRWAHYVVRDDAADRITRAPRPLHQELAAFVDLLGGAWAAGLPEQQRSAIAVKVLRVQLFGAVHARAAAGAWTDADAATCRALLRLVESVAGAALEVLPRADRDLLDLAVRDGATAGEVHAASVRRRRFGRPATLLTRDPRRVLHREAPLRFMAASLLV</sequence>
<feature type="domain" description="Glycosyltransferase 2-like" evidence="2">
    <location>
        <begin position="89"/>
        <end position="252"/>
    </location>
</feature>
<dbReference type="AlphaFoldDB" id="A0A6N8GMN6"/>
<keyword evidence="3" id="KW-0808">Transferase</keyword>
<dbReference type="CDD" id="cd00761">
    <property type="entry name" value="Glyco_tranf_GTA_type"/>
    <property type="match status" value="1"/>
</dbReference>